<reference evidence="1" key="1">
    <citation type="submission" date="2021-06" db="EMBL/GenBank/DDBJ databases">
        <authorList>
            <person name="Kallberg Y."/>
            <person name="Tangrot J."/>
            <person name="Rosling A."/>
        </authorList>
    </citation>
    <scope>NUCLEOTIDE SEQUENCE</scope>
    <source>
        <strain evidence="1">28 12/20/2015</strain>
    </source>
</reference>
<dbReference type="EMBL" id="CAJVPW010023805">
    <property type="protein sequence ID" value="CAG8702467.1"/>
    <property type="molecule type" value="Genomic_DNA"/>
</dbReference>
<protein>
    <submittedName>
        <fullName evidence="1">8302_t:CDS:1</fullName>
    </submittedName>
</protein>
<feature type="non-terminal residue" evidence="1">
    <location>
        <position position="54"/>
    </location>
</feature>
<keyword evidence="2" id="KW-1185">Reference proteome</keyword>
<name>A0ACA9PBK1_9GLOM</name>
<evidence type="ECO:0000313" key="1">
    <source>
        <dbReference type="EMBL" id="CAG8702467.1"/>
    </source>
</evidence>
<evidence type="ECO:0000313" key="2">
    <source>
        <dbReference type="Proteomes" id="UP000789366"/>
    </source>
</evidence>
<gene>
    <name evidence="1" type="ORF">SPELUC_LOCUS11345</name>
</gene>
<dbReference type="Proteomes" id="UP000789366">
    <property type="component" value="Unassembled WGS sequence"/>
</dbReference>
<proteinExistence type="predicted"/>
<organism evidence="1 2">
    <name type="scientific">Cetraspora pellucida</name>
    <dbReference type="NCBI Taxonomy" id="1433469"/>
    <lineage>
        <taxon>Eukaryota</taxon>
        <taxon>Fungi</taxon>
        <taxon>Fungi incertae sedis</taxon>
        <taxon>Mucoromycota</taxon>
        <taxon>Glomeromycotina</taxon>
        <taxon>Glomeromycetes</taxon>
        <taxon>Diversisporales</taxon>
        <taxon>Gigasporaceae</taxon>
        <taxon>Cetraspora</taxon>
    </lineage>
</organism>
<comment type="caution">
    <text evidence="1">The sequence shown here is derived from an EMBL/GenBank/DDBJ whole genome shotgun (WGS) entry which is preliminary data.</text>
</comment>
<accession>A0ACA9PBK1</accession>
<sequence>MTPKTFLDIKIHHVEKFTESESLMKVRRFKVLLKFESFTEGLMHLTKKILKHDG</sequence>